<proteinExistence type="predicted"/>
<dbReference type="AlphaFoldDB" id="A0A0F9JJT5"/>
<reference evidence="1" key="1">
    <citation type="journal article" date="2015" name="Nature">
        <title>Complex archaea that bridge the gap between prokaryotes and eukaryotes.</title>
        <authorList>
            <person name="Spang A."/>
            <person name="Saw J.H."/>
            <person name="Jorgensen S.L."/>
            <person name="Zaremba-Niedzwiedzka K."/>
            <person name="Martijn J."/>
            <person name="Lind A.E."/>
            <person name="van Eijk R."/>
            <person name="Schleper C."/>
            <person name="Guy L."/>
            <person name="Ettema T.J."/>
        </authorList>
    </citation>
    <scope>NUCLEOTIDE SEQUENCE</scope>
</reference>
<comment type="caution">
    <text evidence="1">The sequence shown here is derived from an EMBL/GenBank/DDBJ whole genome shotgun (WGS) entry which is preliminary data.</text>
</comment>
<protein>
    <submittedName>
        <fullName evidence="1">Uncharacterized protein</fullName>
    </submittedName>
</protein>
<accession>A0A0F9JJT5</accession>
<gene>
    <name evidence="1" type="ORF">LCGC14_1519850</name>
</gene>
<organism evidence="1">
    <name type="scientific">marine sediment metagenome</name>
    <dbReference type="NCBI Taxonomy" id="412755"/>
    <lineage>
        <taxon>unclassified sequences</taxon>
        <taxon>metagenomes</taxon>
        <taxon>ecological metagenomes</taxon>
    </lineage>
</organism>
<evidence type="ECO:0000313" key="1">
    <source>
        <dbReference type="EMBL" id="KKM62616.1"/>
    </source>
</evidence>
<sequence>MENKALVKAIECSVKHNAAVITLKNQYGTYGYHVSDGLGIHVFLLKNFK</sequence>
<dbReference type="EMBL" id="LAZR01011257">
    <property type="protein sequence ID" value="KKM62616.1"/>
    <property type="molecule type" value="Genomic_DNA"/>
</dbReference>
<name>A0A0F9JJT5_9ZZZZ</name>